<evidence type="ECO:0000256" key="2">
    <source>
        <dbReference type="SAM" id="SignalP"/>
    </source>
</evidence>
<keyword evidence="2" id="KW-0732">Signal</keyword>
<evidence type="ECO:0000313" key="4">
    <source>
        <dbReference type="EMBL" id="GJE98045.1"/>
    </source>
</evidence>
<dbReference type="Pfam" id="PF01822">
    <property type="entry name" value="WSC"/>
    <property type="match status" value="2"/>
</dbReference>
<feature type="compositionally biased region" description="Low complexity" evidence="1">
    <location>
        <begin position="468"/>
        <end position="495"/>
    </location>
</feature>
<comment type="caution">
    <text evidence="4">The sequence shown here is derived from an EMBL/GenBank/DDBJ whole genome shotgun (WGS) entry which is preliminary data.</text>
</comment>
<feature type="region of interest" description="Disordered" evidence="1">
    <location>
        <begin position="457"/>
        <end position="497"/>
    </location>
</feature>
<name>A0A9P3GME8_9APHY</name>
<keyword evidence="5" id="KW-1185">Reference proteome</keyword>
<dbReference type="SMART" id="SM00321">
    <property type="entry name" value="WSC"/>
    <property type="match status" value="2"/>
</dbReference>
<evidence type="ECO:0000259" key="3">
    <source>
        <dbReference type="PROSITE" id="PS51212"/>
    </source>
</evidence>
<feature type="domain" description="WSC" evidence="3">
    <location>
        <begin position="365"/>
        <end position="460"/>
    </location>
</feature>
<sequence length="606" mass="64199">MSPIMSPIVLAWLYALLQAALARAQNYVIFGGTSTVVNTRLDPIIFPGTYGSHVHSVFGGSGFSENYDYTQLTQSKCTTMEVTKDFSNYWVPSPYYVDPNNGSYTFMKPTMNIYYLIRPGPNNDKIQPFPPGLKMLAGNNTRGTYNASSFADQAVSYVCLDYSNSHSGDPDWAERPNFFDHQCPDGMRAQVFFPSCWDGKNLDSADHYSHMSYPIGAYNDGYCPDTHPVHLISLFYEMFIPTNNFPYHGAGTWSLSNGDTVGYRYHGDFAMGWTDTGILQDFIDNCPNAMGNVQDCPAFAAVMDSTAASACEFEGQIVNEDIGDSAPIAQLPGCNLPWDGTGPEPTCSGTDNPGLVAAILPLPAGWSDMGCIAEGSSGRALTNVTFQQGNMTKAGCSALCANQGQPLAGVENGNQCFCGSALTNGATASTVPQEQCNGRCSGNVLETCGGPNRLELLHNPNPSPVQLPLTGGTATPTGSAPAASSAPPSSSVGGTQWVSTSCSKDGGARALDGYSFASDQMTPALCQSACAARSFAMAGLEYGAECYCGNSFANNLGQTLAASQCAMPCAGDASSKCGGAWALSVFKATNGTTNPGRRRAWRRRAN</sequence>
<evidence type="ECO:0000313" key="5">
    <source>
        <dbReference type="Proteomes" id="UP000703269"/>
    </source>
</evidence>
<dbReference type="EMBL" id="BPQB01000081">
    <property type="protein sequence ID" value="GJE98045.1"/>
    <property type="molecule type" value="Genomic_DNA"/>
</dbReference>
<dbReference type="Pfam" id="PF09362">
    <property type="entry name" value="DUF1996"/>
    <property type="match status" value="1"/>
</dbReference>
<feature type="domain" description="WSC" evidence="3">
    <location>
        <begin position="496"/>
        <end position="589"/>
    </location>
</feature>
<feature type="chain" id="PRO_5040284814" evidence="2">
    <location>
        <begin position="25"/>
        <end position="606"/>
    </location>
</feature>
<dbReference type="InterPro" id="IPR002889">
    <property type="entry name" value="WSC_carb-bd"/>
</dbReference>
<dbReference type="PROSITE" id="PS51212">
    <property type="entry name" value="WSC"/>
    <property type="match status" value="2"/>
</dbReference>
<accession>A0A9P3GME8</accession>
<reference evidence="4 5" key="1">
    <citation type="submission" date="2021-08" db="EMBL/GenBank/DDBJ databases">
        <title>Draft Genome Sequence of Phanerochaete sordida strain YK-624.</title>
        <authorList>
            <person name="Mori T."/>
            <person name="Dohra H."/>
            <person name="Suzuki T."/>
            <person name="Kawagishi H."/>
            <person name="Hirai H."/>
        </authorList>
    </citation>
    <scope>NUCLEOTIDE SEQUENCE [LARGE SCALE GENOMIC DNA]</scope>
    <source>
        <strain evidence="4 5">YK-624</strain>
    </source>
</reference>
<proteinExistence type="predicted"/>
<feature type="signal peptide" evidence="2">
    <location>
        <begin position="1"/>
        <end position="24"/>
    </location>
</feature>
<dbReference type="Proteomes" id="UP000703269">
    <property type="component" value="Unassembled WGS sequence"/>
</dbReference>
<dbReference type="AlphaFoldDB" id="A0A9P3GME8"/>
<gene>
    <name evidence="4" type="ORF">PsYK624_142670</name>
</gene>
<dbReference type="PANTHER" id="PTHR43662:SF3">
    <property type="entry name" value="DOMAIN PROTEIN, PUTATIVE (AFU_ORTHOLOGUE AFUA_6G11970)-RELATED"/>
    <property type="match status" value="1"/>
</dbReference>
<evidence type="ECO:0000256" key="1">
    <source>
        <dbReference type="SAM" id="MobiDB-lite"/>
    </source>
</evidence>
<organism evidence="4 5">
    <name type="scientific">Phanerochaete sordida</name>
    <dbReference type="NCBI Taxonomy" id="48140"/>
    <lineage>
        <taxon>Eukaryota</taxon>
        <taxon>Fungi</taxon>
        <taxon>Dikarya</taxon>
        <taxon>Basidiomycota</taxon>
        <taxon>Agaricomycotina</taxon>
        <taxon>Agaricomycetes</taxon>
        <taxon>Polyporales</taxon>
        <taxon>Phanerochaetaceae</taxon>
        <taxon>Phanerochaete</taxon>
    </lineage>
</organism>
<dbReference type="PANTHER" id="PTHR43662">
    <property type="match status" value="1"/>
</dbReference>
<dbReference type="InterPro" id="IPR018535">
    <property type="entry name" value="DUF1996"/>
</dbReference>
<dbReference type="OrthoDB" id="74764at2759"/>
<protein>
    <submittedName>
        <fullName evidence="4">DUF1996 and WSC domain-containing protein</fullName>
    </submittedName>
</protein>